<dbReference type="PANTHER" id="PTHR43394">
    <property type="entry name" value="ATP-DEPENDENT PERMEASE MDL1, MITOCHONDRIAL"/>
    <property type="match status" value="1"/>
</dbReference>
<name>A0A6F8T5V8_9GAMM</name>
<dbReference type="Gene3D" id="3.40.50.300">
    <property type="entry name" value="P-loop containing nucleotide triphosphate hydrolases"/>
    <property type="match status" value="1"/>
</dbReference>
<dbReference type="SUPFAM" id="SSF52540">
    <property type="entry name" value="P-loop containing nucleoside triphosphate hydrolases"/>
    <property type="match status" value="1"/>
</dbReference>
<dbReference type="InterPro" id="IPR039421">
    <property type="entry name" value="Type_1_exporter"/>
</dbReference>
<sequence>MFKYRPNMTGSGYASDFSDSLLKDAPILILDEATSSLDTLTEKLIQESLQIAMNNRTVIVIAHRLSTILAMDKILVMENGKIIEMGNHQQLINAGGFYKTLWDAQSGHSFI</sequence>
<evidence type="ECO:0000313" key="1">
    <source>
        <dbReference type="EMBL" id="BCA96075.1"/>
    </source>
</evidence>
<dbReference type="InterPro" id="IPR027417">
    <property type="entry name" value="P-loop_NTPase"/>
</dbReference>
<reference evidence="1" key="1">
    <citation type="journal article" date="2020" name="Microbiol. Resour. Announc.">
        <title>Complete Genome Sequence of Novel Psychrotolerant Legionella Strain TUM19329, Isolated from Antarctic Lake Sediment.</title>
        <authorList>
            <person name="Shimada S."/>
            <person name="Nakai R."/>
            <person name="Aoki K."/>
            <person name="Shimoeda N."/>
            <person name="Ohno G."/>
            <person name="Miyazaki Y."/>
            <person name="Kudoh S."/>
            <person name="Imura S."/>
            <person name="Watanabe K."/>
            <person name="Ishii Y."/>
            <person name="Tateda K."/>
        </authorList>
    </citation>
    <scope>NUCLEOTIDE SEQUENCE [LARGE SCALE GENOMIC DNA]</scope>
    <source>
        <strain evidence="1">TUM19329</strain>
    </source>
</reference>
<keyword evidence="2" id="KW-1185">Reference proteome</keyword>
<dbReference type="AlphaFoldDB" id="A0A6F8T5V8"/>
<dbReference type="PANTHER" id="PTHR43394:SF1">
    <property type="entry name" value="ATP-BINDING CASSETTE SUB-FAMILY B MEMBER 10, MITOCHONDRIAL"/>
    <property type="match status" value="1"/>
</dbReference>
<dbReference type="GO" id="GO:0015421">
    <property type="term" value="F:ABC-type oligopeptide transporter activity"/>
    <property type="evidence" value="ECO:0007669"/>
    <property type="project" value="TreeGrafter"/>
</dbReference>
<gene>
    <name evidence="1" type="ORF">TUM19329_24360</name>
</gene>
<protein>
    <submittedName>
        <fullName evidence="1">Uncharacterized protein</fullName>
    </submittedName>
</protein>
<evidence type="ECO:0000313" key="2">
    <source>
        <dbReference type="Proteomes" id="UP000502894"/>
    </source>
</evidence>
<organism evidence="1 2">
    <name type="scientific">Legionella antarctica</name>
    <dbReference type="NCBI Taxonomy" id="2708020"/>
    <lineage>
        <taxon>Bacteria</taxon>
        <taxon>Pseudomonadati</taxon>
        <taxon>Pseudomonadota</taxon>
        <taxon>Gammaproteobacteria</taxon>
        <taxon>Legionellales</taxon>
        <taxon>Legionellaceae</taxon>
        <taxon>Legionella</taxon>
    </lineage>
</organism>
<dbReference type="GO" id="GO:0090374">
    <property type="term" value="P:oligopeptide export from mitochondrion"/>
    <property type="evidence" value="ECO:0007669"/>
    <property type="project" value="TreeGrafter"/>
</dbReference>
<dbReference type="KEGG" id="lant:TUM19329_24360"/>
<accession>A0A6F8T5V8</accession>
<dbReference type="Proteomes" id="UP000502894">
    <property type="component" value="Chromosome"/>
</dbReference>
<proteinExistence type="predicted"/>
<dbReference type="EMBL" id="AP022839">
    <property type="protein sequence ID" value="BCA96075.1"/>
    <property type="molecule type" value="Genomic_DNA"/>
</dbReference>